<dbReference type="Proteomes" id="UP001140091">
    <property type="component" value="Unassembled WGS sequence"/>
</dbReference>
<comment type="caution">
    <text evidence="2">The sequence shown here is derived from an EMBL/GenBank/DDBJ whole genome shotgun (WGS) entry which is preliminary data.</text>
</comment>
<organism evidence="2 3">
    <name type="scientific">Candolleomyces eurysporus</name>
    <dbReference type="NCBI Taxonomy" id="2828524"/>
    <lineage>
        <taxon>Eukaryota</taxon>
        <taxon>Fungi</taxon>
        <taxon>Dikarya</taxon>
        <taxon>Basidiomycota</taxon>
        <taxon>Agaricomycotina</taxon>
        <taxon>Agaricomycetes</taxon>
        <taxon>Agaricomycetidae</taxon>
        <taxon>Agaricales</taxon>
        <taxon>Agaricineae</taxon>
        <taxon>Psathyrellaceae</taxon>
        <taxon>Candolleomyces</taxon>
    </lineage>
</organism>
<dbReference type="EMBL" id="JANBPK010001772">
    <property type="protein sequence ID" value="KAJ2920760.1"/>
    <property type="molecule type" value="Genomic_DNA"/>
</dbReference>
<reference evidence="2" key="1">
    <citation type="submission" date="2022-06" db="EMBL/GenBank/DDBJ databases">
        <title>Genome Sequence of Candolleomyces eurysporus.</title>
        <authorList>
            <person name="Buettner E."/>
        </authorList>
    </citation>
    <scope>NUCLEOTIDE SEQUENCE</scope>
    <source>
        <strain evidence="2">VTCC 930004</strain>
    </source>
</reference>
<accession>A0A9W8IQ75</accession>
<evidence type="ECO:0000256" key="1">
    <source>
        <dbReference type="SAM" id="MobiDB-lite"/>
    </source>
</evidence>
<evidence type="ECO:0000313" key="2">
    <source>
        <dbReference type="EMBL" id="KAJ2920760.1"/>
    </source>
</evidence>
<sequence>MQAKVPGHQLDYYIRVITQAITRSAVKPCKRITKWNMFVAKEMRKHNEEREPGAAPIKSSDLSKELSTQRHAMSVEEQDEQTKEMIEVLQKAHEVKETGQHNTQLTAFHDA</sequence>
<protein>
    <submittedName>
        <fullName evidence="2">Uncharacterized protein</fullName>
    </submittedName>
</protein>
<dbReference type="OrthoDB" id="3033638at2759"/>
<dbReference type="AlphaFoldDB" id="A0A9W8IQ75"/>
<name>A0A9W8IQ75_9AGAR</name>
<feature type="region of interest" description="Disordered" evidence="1">
    <location>
        <begin position="44"/>
        <end position="83"/>
    </location>
</feature>
<evidence type="ECO:0000313" key="3">
    <source>
        <dbReference type="Proteomes" id="UP001140091"/>
    </source>
</evidence>
<feature type="non-terminal residue" evidence="2">
    <location>
        <position position="111"/>
    </location>
</feature>
<proteinExistence type="predicted"/>
<gene>
    <name evidence="2" type="ORF">H1R20_g16335</name>
</gene>
<keyword evidence="3" id="KW-1185">Reference proteome</keyword>